<dbReference type="Proteomes" id="UP000472270">
    <property type="component" value="Unassembled WGS sequence"/>
</dbReference>
<sequence>MDVQPIMMKYVATLLLLSALVYTASSVTHYSIPEEMEVGSVVANLAADLGIDVQTLGRRKIRLDILANKKYLDVNKDSGDLFILERIDREYLCTSKTVCYLKMEVILENPVRIFNIELEIMDINDNAPYFRRDTINLDVSESTAVGERFSLSNAVDPDIGSNSIKSYHLSESANFDIEIQTGRDGSKFADLISKKALDREEQAIHNLILTAVDGGVPARSGTASIIVRVLDTNDNAPQFDKDSYTINLTENSPIGSLVVKLNATDRDEGSNSHITYSFSLYTSEKTQTAFEVKPDSGEIRVKEMINYEDFRIYDMEIIATDKGANTNSLSGKCKVKILITDMNDNHPEISIKSFSSPVKEDIAVNTVIAVVSVSDKDSGENGQVDIHISDDLPFALKESSDNYYELLVSEPLDREKVPEYDITITVTDRGNPPLSDNETITLELLDVNDNVPQFPQTFYTIPVMENNAPGALLSSLTAIDPDLHENQYLVYFIIEKEIVNTSMSMLFSINPENGNLYALKTFDYEIEKEFLFHIEARDSGVPPLSSNVTVHIIIMDQNDNTPIYLTCCTYTLSFPLAEPAATVKEIVCVCV</sequence>
<dbReference type="FunFam" id="2.60.40.60:FF:000006">
    <property type="entry name" value="Protocadherin alpha 2"/>
    <property type="match status" value="1"/>
</dbReference>
<evidence type="ECO:0000256" key="4">
    <source>
        <dbReference type="ARBA" id="ARBA00022729"/>
    </source>
</evidence>
<dbReference type="Ensembl" id="ENSSRHT00000070747.1">
    <property type="protein sequence ID" value="ENSSRHP00000068866.1"/>
    <property type="gene ID" value="ENSSRHG00000034264.1"/>
</dbReference>
<evidence type="ECO:0000256" key="2">
    <source>
        <dbReference type="ARBA" id="ARBA00004167"/>
    </source>
</evidence>
<dbReference type="PROSITE" id="PS50268">
    <property type="entry name" value="CADHERIN_2"/>
    <property type="match status" value="5"/>
</dbReference>
<evidence type="ECO:0000256" key="11">
    <source>
        <dbReference type="PROSITE-ProRule" id="PRU00043"/>
    </source>
</evidence>
<organism evidence="14 15">
    <name type="scientific">Sinocyclocheilus rhinocerous</name>
    <dbReference type="NCBI Taxonomy" id="307959"/>
    <lineage>
        <taxon>Eukaryota</taxon>
        <taxon>Metazoa</taxon>
        <taxon>Chordata</taxon>
        <taxon>Craniata</taxon>
        <taxon>Vertebrata</taxon>
        <taxon>Euteleostomi</taxon>
        <taxon>Actinopterygii</taxon>
        <taxon>Neopterygii</taxon>
        <taxon>Teleostei</taxon>
        <taxon>Ostariophysi</taxon>
        <taxon>Cypriniformes</taxon>
        <taxon>Cyprinidae</taxon>
        <taxon>Cyprininae</taxon>
        <taxon>Sinocyclocheilus</taxon>
    </lineage>
</organism>
<protein>
    <recommendedName>
        <fullName evidence="13">Cadherin domain-containing protein</fullName>
    </recommendedName>
</protein>
<evidence type="ECO:0000256" key="7">
    <source>
        <dbReference type="ARBA" id="ARBA00022889"/>
    </source>
</evidence>
<dbReference type="PANTHER" id="PTHR24028:SF288">
    <property type="entry name" value="PROTOCADHERIN ALPHA-C2-LIKE-RELATED"/>
    <property type="match status" value="1"/>
</dbReference>
<keyword evidence="3" id="KW-0812">Transmembrane</keyword>
<dbReference type="GO" id="GO:0007156">
    <property type="term" value="P:homophilic cell adhesion via plasma membrane adhesion molecules"/>
    <property type="evidence" value="ECO:0007669"/>
    <property type="project" value="InterPro"/>
</dbReference>
<dbReference type="CDD" id="cd11304">
    <property type="entry name" value="Cadherin_repeat"/>
    <property type="match status" value="4"/>
</dbReference>
<dbReference type="PANTHER" id="PTHR24028">
    <property type="entry name" value="CADHERIN-87A"/>
    <property type="match status" value="1"/>
</dbReference>
<keyword evidence="4 12" id="KW-0732">Signal</keyword>
<dbReference type="FunFam" id="2.60.40.60:FF:000001">
    <property type="entry name" value="Protocadherin alpha 2"/>
    <property type="match status" value="1"/>
</dbReference>
<dbReference type="FunFam" id="2.60.40.60:FF:000018">
    <property type="entry name" value="Protocadherin gamma c3"/>
    <property type="match status" value="1"/>
</dbReference>
<dbReference type="InterPro" id="IPR015919">
    <property type="entry name" value="Cadherin-like_sf"/>
</dbReference>
<comment type="subcellular location">
    <subcellularLocation>
        <location evidence="2">Membrane</location>
        <topology evidence="2">Single-pass membrane protein</topology>
    </subcellularLocation>
</comment>
<evidence type="ECO:0000256" key="12">
    <source>
        <dbReference type="SAM" id="SignalP"/>
    </source>
</evidence>
<keyword evidence="6 11" id="KW-0106">Calcium</keyword>
<dbReference type="InterPro" id="IPR020894">
    <property type="entry name" value="Cadherin_CS"/>
</dbReference>
<name>A0A673KSW2_9TELE</name>
<dbReference type="GO" id="GO:0005509">
    <property type="term" value="F:calcium ion binding"/>
    <property type="evidence" value="ECO:0007669"/>
    <property type="project" value="UniProtKB-UniRule"/>
</dbReference>
<dbReference type="InterPro" id="IPR013164">
    <property type="entry name" value="Cadherin_N"/>
</dbReference>
<comment type="function">
    <text evidence="1">Potential calcium-dependent cell-adhesion protein. May be involved in the establishment and maintenance of specific neuronal connections in the brain.</text>
</comment>
<evidence type="ECO:0000256" key="10">
    <source>
        <dbReference type="ARBA" id="ARBA00023180"/>
    </source>
</evidence>
<keyword evidence="15" id="KW-1185">Reference proteome</keyword>
<keyword evidence="5" id="KW-0677">Repeat</keyword>
<feature type="domain" description="Cadherin" evidence="13">
    <location>
        <begin position="24"/>
        <end position="130"/>
    </location>
</feature>
<keyword evidence="7" id="KW-0130">Cell adhesion</keyword>
<dbReference type="GO" id="GO:0005886">
    <property type="term" value="C:plasma membrane"/>
    <property type="evidence" value="ECO:0007669"/>
    <property type="project" value="InterPro"/>
</dbReference>
<accession>A0A673KSW2</accession>
<evidence type="ECO:0000259" key="13">
    <source>
        <dbReference type="PROSITE" id="PS50268"/>
    </source>
</evidence>
<dbReference type="InterPro" id="IPR002126">
    <property type="entry name" value="Cadherin-like_dom"/>
</dbReference>
<dbReference type="PROSITE" id="PS00232">
    <property type="entry name" value="CADHERIN_1"/>
    <property type="match status" value="3"/>
</dbReference>
<evidence type="ECO:0000256" key="9">
    <source>
        <dbReference type="ARBA" id="ARBA00023136"/>
    </source>
</evidence>
<reference evidence="14" key="1">
    <citation type="submission" date="2025-08" db="UniProtKB">
        <authorList>
            <consortium name="Ensembl"/>
        </authorList>
    </citation>
    <scope>IDENTIFICATION</scope>
</reference>
<proteinExistence type="predicted"/>
<evidence type="ECO:0000256" key="6">
    <source>
        <dbReference type="ARBA" id="ARBA00022837"/>
    </source>
</evidence>
<keyword evidence="9" id="KW-0472">Membrane</keyword>
<feature type="chain" id="PRO_5025472441" description="Cadherin domain-containing protein" evidence="12">
    <location>
        <begin position="27"/>
        <end position="591"/>
    </location>
</feature>
<dbReference type="SMART" id="SM00112">
    <property type="entry name" value="CA"/>
    <property type="match status" value="5"/>
</dbReference>
<dbReference type="GO" id="GO:0009653">
    <property type="term" value="P:anatomical structure morphogenesis"/>
    <property type="evidence" value="ECO:0007669"/>
    <property type="project" value="UniProtKB-ARBA"/>
</dbReference>
<dbReference type="Pfam" id="PF08266">
    <property type="entry name" value="Cadherin_2"/>
    <property type="match status" value="1"/>
</dbReference>
<evidence type="ECO:0000256" key="3">
    <source>
        <dbReference type="ARBA" id="ARBA00022692"/>
    </source>
</evidence>
<feature type="signal peptide" evidence="12">
    <location>
        <begin position="1"/>
        <end position="26"/>
    </location>
</feature>
<dbReference type="Pfam" id="PF00028">
    <property type="entry name" value="Cadherin"/>
    <property type="match status" value="4"/>
</dbReference>
<dbReference type="Gene3D" id="2.60.40.60">
    <property type="entry name" value="Cadherins"/>
    <property type="match status" value="5"/>
</dbReference>
<evidence type="ECO:0000256" key="5">
    <source>
        <dbReference type="ARBA" id="ARBA00022737"/>
    </source>
</evidence>
<keyword evidence="8" id="KW-1133">Transmembrane helix</keyword>
<feature type="domain" description="Cadherin" evidence="13">
    <location>
        <begin position="455"/>
        <end position="564"/>
    </location>
</feature>
<evidence type="ECO:0000256" key="1">
    <source>
        <dbReference type="ARBA" id="ARBA00003436"/>
    </source>
</evidence>
<evidence type="ECO:0000313" key="14">
    <source>
        <dbReference type="Ensembl" id="ENSSRHP00000068866.1"/>
    </source>
</evidence>
<reference evidence="14" key="2">
    <citation type="submission" date="2025-09" db="UniProtKB">
        <authorList>
            <consortium name="Ensembl"/>
        </authorList>
    </citation>
    <scope>IDENTIFICATION</scope>
</reference>
<keyword evidence="10" id="KW-0325">Glycoprotein</keyword>
<dbReference type="InterPro" id="IPR050174">
    <property type="entry name" value="Protocadherin/Cadherin-CA"/>
</dbReference>
<feature type="domain" description="Cadherin" evidence="13">
    <location>
        <begin position="131"/>
        <end position="239"/>
    </location>
</feature>
<dbReference type="FunFam" id="2.60.40.60:FF:000129">
    <property type="entry name" value="protocadherin alpha-C2 isoform X1"/>
    <property type="match status" value="1"/>
</dbReference>
<feature type="domain" description="Cadherin" evidence="13">
    <location>
        <begin position="350"/>
        <end position="454"/>
    </location>
</feature>
<evidence type="ECO:0000256" key="8">
    <source>
        <dbReference type="ARBA" id="ARBA00022989"/>
    </source>
</evidence>
<dbReference type="SUPFAM" id="SSF49313">
    <property type="entry name" value="Cadherin-like"/>
    <property type="match status" value="5"/>
</dbReference>
<dbReference type="AlphaFoldDB" id="A0A673KSW2"/>
<dbReference type="FunFam" id="2.60.40.60:FF:000002">
    <property type="entry name" value="Protocadherin alpha 2"/>
    <property type="match status" value="1"/>
</dbReference>
<evidence type="ECO:0000313" key="15">
    <source>
        <dbReference type="Proteomes" id="UP000472270"/>
    </source>
</evidence>
<feature type="domain" description="Cadherin" evidence="13">
    <location>
        <begin position="240"/>
        <end position="349"/>
    </location>
</feature>
<dbReference type="PRINTS" id="PR00205">
    <property type="entry name" value="CADHERIN"/>
</dbReference>